<sequence length="97" mass="11246">MLNLSSNNISDCCSYHLWASAFNAERSDLDLVEAHSCQMPSYRNNAFLLHELHDLMVHIAGIVVAFQAYLREQQKLKSESKGHTFLMYYEEFVFRAV</sequence>
<evidence type="ECO:0000313" key="1">
    <source>
        <dbReference type="EMBL" id="KAF0035279.1"/>
    </source>
</evidence>
<accession>A0A6A4SRI2</accession>
<dbReference type="Proteomes" id="UP000438429">
    <property type="component" value="Unassembled WGS sequence"/>
</dbReference>
<reference evidence="1 2" key="1">
    <citation type="submission" date="2019-06" db="EMBL/GenBank/DDBJ databases">
        <title>Draft genomes of female and male turbot (Scophthalmus maximus).</title>
        <authorList>
            <person name="Xu H."/>
            <person name="Xu X.-W."/>
            <person name="Shao C."/>
            <person name="Chen S."/>
        </authorList>
    </citation>
    <scope>NUCLEOTIDE SEQUENCE [LARGE SCALE GENOMIC DNA]</scope>
    <source>
        <strain evidence="1">Ysfricsl-2016a</strain>
        <tissue evidence="1">Blood</tissue>
    </source>
</reference>
<gene>
    <name evidence="1" type="ORF">F2P81_013037</name>
</gene>
<dbReference type="EMBL" id="VEVO01000011">
    <property type="protein sequence ID" value="KAF0035279.1"/>
    <property type="molecule type" value="Genomic_DNA"/>
</dbReference>
<organism evidence="1 2">
    <name type="scientific">Scophthalmus maximus</name>
    <name type="common">Turbot</name>
    <name type="synonym">Psetta maxima</name>
    <dbReference type="NCBI Taxonomy" id="52904"/>
    <lineage>
        <taxon>Eukaryota</taxon>
        <taxon>Metazoa</taxon>
        <taxon>Chordata</taxon>
        <taxon>Craniata</taxon>
        <taxon>Vertebrata</taxon>
        <taxon>Euteleostomi</taxon>
        <taxon>Actinopterygii</taxon>
        <taxon>Neopterygii</taxon>
        <taxon>Teleostei</taxon>
        <taxon>Neoteleostei</taxon>
        <taxon>Acanthomorphata</taxon>
        <taxon>Carangaria</taxon>
        <taxon>Pleuronectiformes</taxon>
        <taxon>Pleuronectoidei</taxon>
        <taxon>Scophthalmidae</taxon>
        <taxon>Scophthalmus</taxon>
    </lineage>
</organism>
<evidence type="ECO:0000313" key="2">
    <source>
        <dbReference type="Proteomes" id="UP000438429"/>
    </source>
</evidence>
<dbReference type="AlphaFoldDB" id="A0A6A4SRI2"/>
<protein>
    <submittedName>
        <fullName evidence="1">Uncharacterized protein</fullName>
    </submittedName>
</protein>
<name>A0A6A4SRI2_SCOMX</name>
<comment type="caution">
    <text evidence="1">The sequence shown here is derived from an EMBL/GenBank/DDBJ whole genome shotgun (WGS) entry which is preliminary data.</text>
</comment>
<proteinExistence type="predicted"/>